<accession>A0AAD9N417</accession>
<evidence type="ECO:0000313" key="1">
    <source>
        <dbReference type="EMBL" id="KAK2154241.1"/>
    </source>
</evidence>
<keyword evidence="2" id="KW-1185">Reference proteome</keyword>
<dbReference type="AlphaFoldDB" id="A0AAD9N417"/>
<protein>
    <submittedName>
        <fullName evidence="1">Uncharacterized protein</fullName>
    </submittedName>
</protein>
<evidence type="ECO:0000313" key="2">
    <source>
        <dbReference type="Proteomes" id="UP001208570"/>
    </source>
</evidence>
<dbReference type="EMBL" id="JAODUP010000273">
    <property type="protein sequence ID" value="KAK2154241.1"/>
    <property type="molecule type" value="Genomic_DNA"/>
</dbReference>
<dbReference type="Proteomes" id="UP001208570">
    <property type="component" value="Unassembled WGS sequence"/>
</dbReference>
<proteinExistence type="predicted"/>
<comment type="caution">
    <text evidence="1">The sequence shown here is derived from an EMBL/GenBank/DDBJ whole genome shotgun (WGS) entry which is preliminary data.</text>
</comment>
<sequence>MDAICINVVNPFSAYTSCVSHLEVMFDSTMTKEQQLNAISRSDFGQLRTIGRIRRYLSTKAATSLVNGLVTSRFVYSTALPHSLSNNLIDKQQRGQNTAQPIITRTSSRSQITPVRKKLNMHALQEVIQDQGTHI</sequence>
<gene>
    <name evidence="1" type="ORF">LSH36_273g01000</name>
</gene>
<name>A0AAD9N417_9ANNE</name>
<reference evidence="1" key="1">
    <citation type="journal article" date="2023" name="Mol. Biol. Evol.">
        <title>Third-Generation Sequencing Reveals the Adaptive Role of the Epigenome in Three Deep-Sea Polychaetes.</title>
        <authorList>
            <person name="Perez M."/>
            <person name="Aroh O."/>
            <person name="Sun Y."/>
            <person name="Lan Y."/>
            <person name="Juniper S.K."/>
            <person name="Young C.R."/>
            <person name="Angers B."/>
            <person name="Qian P.Y."/>
        </authorList>
    </citation>
    <scope>NUCLEOTIDE SEQUENCE</scope>
    <source>
        <strain evidence="1">P08H-3</strain>
    </source>
</reference>
<organism evidence="1 2">
    <name type="scientific">Paralvinella palmiformis</name>
    <dbReference type="NCBI Taxonomy" id="53620"/>
    <lineage>
        <taxon>Eukaryota</taxon>
        <taxon>Metazoa</taxon>
        <taxon>Spiralia</taxon>
        <taxon>Lophotrochozoa</taxon>
        <taxon>Annelida</taxon>
        <taxon>Polychaeta</taxon>
        <taxon>Sedentaria</taxon>
        <taxon>Canalipalpata</taxon>
        <taxon>Terebellida</taxon>
        <taxon>Terebelliformia</taxon>
        <taxon>Alvinellidae</taxon>
        <taxon>Paralvinella</taxon>
    </lineage>
</organism>